<dbReference type="AlphaFoldDB" id="A0A859QRT3"/>
<dbReference type="Pfam" id="PF03466">
    <property type="entry name" value="LysR_substrate"/>
    <property type="match status" value="1"/>
</dbReference>
<keyword evidence="6" id="KW-1185">Reference proteome</keyword>
<dbReference type="PANTHER" id="PTHR30537:SF74">
    <property type="entry name" value="HTH-TYPE TRANSCRIPTIONAL REGULATOR TRPI"/>
    <property type="match status" value="1"/>
</dbReference>
<gene>
    <name evidence="5" type="ORF">FKV68_29350</name>
</gene>
<dbReference type="KEGG" id="emx:FKV68_29350"/>
<geneLocation type="plasmid" evidence="6">
    <name>pemeittgr7c</name>
</geneLocation>
<evidence type="ECO:0000256" key="2">
    <source>
        <dbReference type="ARBA" id="ARBA00023015"/>
    </source>
</evidence>
<dbReference type="PRINTS" id="PR00039">
    <property type="entry name" value="HTHLYSR"/>
</dbReference>
<dbReference type="InterPro" id="IPR000847">
    <property type="entry name" value="LysR_HTH_N"/>
</dbReference>
<dbReference type="InterPro" id="IPR058163">
    <property type="entry name" value="LysR-type_TF_proteobact-type"/>
</dbReference>
<dbReference type="RefSeq" id="WP_180942342.1">
    <property type="nucleotide sequence ID" value="NZ_CP041241.1"/>
</dbReference>
<dbReference type="PROSITE" id="PS50931">
    <property type="entry name" value="HTH_LYSR"/>
    <property type="match status" value="1"/>
</dbReference>
<evidence type="ECO:0000256" key="3">
    <source>
        <dbReference type="ARBA" id="ARBA00023125"/>
    </source>
</evidence>
<dbReference type="FunFam" id="1.10.10.10:FF:000038">
    <property type="entry name" value="Glycine cleavage system transcriptional activator"/>
    <property type="match status" value="1"/>
</dbReference>
<evidence type="ECO:0000313" key="6">
    <source>
        <dbReference type="Proteomes" id="UP000510721"/>
    </source>
</evidence>
<dbReference type="InterPro" id="IPR036388">
    <property type="entry name" value="WH-like_DNA-bd_sf"/>
</dbReference>
<evidence type="ECO:0000256" key="1">
    <source>
        <dbReference type="ARBA" id="ARBA00009437"/>
    </source>
</evidence>
<dbReference type="Gene3D" id="3.40.190.10">
    <property type="entry name" value="Periplasmic binding protein-like II"/>
    <property type="match status" value="2"/>
</dbReference>
<dbReference type="Pfam" id="PF00126">
    <property type="entry name" value="HTH_1"/>
    <property type="match status" value="1"/>
</dbReference>
<dbReference type="EMBL" id="CP041241">
    <property type="protein sequence ID" value="QLL65440.1"/>
    <property type="molecule type" value="Genomic_DNA"/>
</dbReference>
<evidence type="ECO:0000313" key="5">
    <source>
        <dbReference type="EMBL" id="QLL65440.1"/>
    </source>
</evidence>
<dbReference type="PANTHER" id="PTHR30537">
    <property type="entry name" value="HTH-TYPE TRANSCRIPTIONAL REGULATOR"/>
    <property type="match status" value="1"/>
</dbReference>
<evidence type="ECO:0000256" key="4">
    <source>
        <dbReference type="ARBA" id="ARBA00023163"/>
    </source>
</evidence>
<dbReference type="SUPFAM" id="SSF53850">
    <property type="entry name" value="Periplasmic binding protein-like II"/>
    <property type="match status" value="1"/>
</dbReference>
<organism evidence="5 6">
    <name type="scientific">Sinorhizobium mexicanum</name>
    <dbReference type="NCBI Taxonomy" id="375549"/>
    <lineage>
        <taxon>Bacteria</taxon>
        <taxon>Pseudomonadati</taxon>
        <taxon>Pseudomonadota</taxon>
        <taxon>Alphaproteobacteria</taxon>
        <taxon>Hyphomicrobiales</taxon>
        <taxon>Rhizobiaceae</taxon>
        <taxon>Sinorhizobium/Ensifer group</taxon>
        <taxon>Sinorhizobium</taxon>
    </lineage>
</organism>
<name>A0A859QRT3_9HYPH</name>
<dbReference type="Gene3D" id="1.10.10.10">
    <property type="entry name" value="Winged helix-like DNA-binding domain superfamily/Winged helix DNA-binding domain"/>
    <property type="match status" value="1"/>
</dbReference>
<dbReference type="Proteomes" id="UP000510721">
    <property type="component" value="Plasmid pEmeITTGR7c"/>
</dbReference>
<reference evidence="5 6" key="1">
    <citation type="submission" date="2019-06" db="EMBL/GenBank/DDBJ databases">
        <title>Complete genome sequence of Ensifer mexicanus ITTG R7 isolated from nodules of Acacia angustissima (Mill.) Kuntze.</title>
        <authorList>
            <person name="Rincon-Rosales R."/>
            <person name="Rogel M.A."/>
            <person name="Guerrero G."/>
            <person name="Rincon-Molina C.I."/>
            <person name="Lopez-Lopez A."/>
            <person name="Martinez-Romero E."/>
        </authorList>
    </citation>
    <scope>NUCLEOTIDE SEQUENCE [LARGE SCALE GENOMIC DNA]</scope>
    <source>
        <strain evidence="5 6">ITTG R7</strain>
        <plasmid evidence="6">pemeittgr7c</plasmid>
    </source>
</reference>
<keyword evidence="4" id="KW-0804">Transcription</keyword>
<dbReference type="InterPro" id="IPR005119">
    <property type="entry name" value="LysR_subst-bd"/>
</dbReference>
<dbReference type="InterPro" id="IPR036390">
    <property type="entry name" value="WH_DNA-bd_sf"/>
</dbReference>
<keyword evidence="5" id="KW-0614">Plasmid</keyword>
<keyword evidence="3" id="KW-0238">DNA-binding</keyword>
<sequence>MVRRYYELPSLTALAVFEASARHSSLKLAASELNVTPSAVSRQIKAIEEELGVQLFVRSGKGVTLTAEGEELYDVLANSFSRMSDTARSIKRRDKARNVKFACSDVFATMWLIPQMPDFWRRHPDIMVDHLISDDMRNFRRAEVELRIRFGPGAWSDETSEFLFDECVYPVCSPNFAARFEGATMADLPDLPLLDVNWVGPDWVGWEEALRRAGLPHAAFDGKRFGKFNVALQAAMADQGVVIGWHRIVGDLVQQGTLVRFTDLVIRSPGGYYLTWNSHRELSSATLILREWLRSIAKVTRNNPCPAATIE</sequence>
<proteinExistence type="inferred from homology"/>
<protein>
    <submittedName>
        <fullName evidence="5">LysR family transcriptional regulator</fullName>
    </submittedName>
</protein>
<dbReference type="SUPFAM" id="SSF46785">
    <property type="entry name" value="Winged helix' DNA-binding domain"/>
    <property type="match status" value="1"/>
</dbReference>
<dbReference type="CDD" id="cd08432">
    <property type="entry name" value="PBP2_GcdR_TrpI_HvrB_AmpR_like"/>
    <property type="match status" value="1"/>
</dbReference>
<dbReference type="GO" id="GO:0006351">
    <property type="term" value="P:DNA-templated transcription"/>
    <property type="evidence" value="ECO:0007669"/>
    <property type="project" value="TreeGrafter"/>
</dbReference>
<accession>A0A859QRT3</accession>
<comment type="similarity">
    <text evidence="1">Belongs to the LysR transcriptional regulatory family.</text>
</comment>
<dbReference type="GO" id="GO:0043565">
    <property type="term" value="F:sequence-specific DNA binding"/>
    <property type="evidence" value="ECO:0007669"/>
    <property type="project" value="TreeGrafter"/>
</dbReference>
<dbReference type="GO" id="GO:0003700">
    <property type="term" value="F:DNA-binding transcription factor activity"/>
    <property type="evidence" value="ECO:0007669"/>
    <property type="project" value="InterPro"/>
</dbReference>
<keyword evidence="2" id="KW-0805">Transcription regulation</keyword>